<evidence type="ECO:0000313" key="3">
    <source>
        <dbReference type="EMBL" id="CAG5042691.1"/>
    </source>
</evidence>
<feature type="compositionally biased region" description="Polar residues" evidence="2">
    <location>
        <begin position="448"/>
        <end position="457"/>
    </location>
</feature>
<evidence type="ECO:0000256" key="2">
    <source>
        <dbReference type="SAM" id="MobiDB-lite"/>
    </source>
</evidence>
<feature type="coiled-coil region" evidence="1">
    <location>
        <begin position="305"/>
        <end position="386"/>
    </location>
</feature>
<proteinExistence type="predicted"/>
<comment type="caution">
    <text evidence="3">The sequence shown here is derived from an EMBL/GenBank/DDBJ whole genome shotgun (WGS) entry which is preliminary data.</text>
</comment>
<feature type="compositionally biased region" description="Basic and acidic residues" evidence="2">
    <location>
        <begin position="475"/>
        <end position="488"/>
    </location>
</feature>
<gene>
    <name evidence="3" type="ORF">PAPOLLO_LOCUS22505</name>
</gene>
<evidence type="ECO:0000256" key="1">
    <source>
        <dbReference type="SAM" id="Coils"/>
    </source>
</evidence>
<feature type="coiled-coil region" evidence="1">
    <location>
        <begin position="101"/>
        <end position="250"/>
    </location>
</feature>
<dbReference type="OrthoDB" id="2121607at2759"/>
<name>A0A8S3XZU8_PARAO</name>
<reference evidence="3" key="1">
    <citation type="submission" date="2021-04" db="EMBL/GenBank/DDBJ databases">
        <authorList>
            <person name="Tunstrom K."/>
        </authorList>
    </citation>
    <scope>NUCLEOTIDE SEQUENCE</scope>
</reference>
<keyword evidence="1" id="KW-0175">Coiled coil</keyword>
<feature type="region of interest" description="Disordered" evidence="2">
    <location>
        <begin position="446"/>
        <end position="488"/>
    </location>
</feature>
<dbReference type="Proteomes" id="UP000691718">
    <property type="component" value="Unassembled WGS sequence"/>
</dbReference>
<protein>
    <submittedName>
        <fullName evidence="3">(apollo) hypothetical protein</fullName>
    </submittedName>
</protein>
<accession>A0A8S3XZU8</accession>
<keyword evidence="4" id="KW-1185">Reference proteome</keyword>
<evidence type="ECO:0000313" key="4">
    <source>
        <dbReference type="Proteomes" id="UP000691718"/>
    </source>
</evidence>
<organism evidence="3 4">
    <name type="scientific">Parnassius apollo</name>
    <name type="common">Apollo butterfly</name>
    <name type="synonym">Papilio apollo</name>
    <dbReference type="NCBI Taxonomy" id="110799"/>
    <lineage>
        <taxon>Eukaryota</taxon>
        <taxon>Metazoa</taxon>
        <taxon>Ecdysozoa</taxon>
        <taxon>Arthropoda</taxon>
        <taxon>Hexapoda</taxon>
        <taxon>Insecta</taxon>
        <taxon>Pterygota</taxon>
        <taxon>Neoptera</taxon>
        <taxon>Endopterygota</taxon>
        <taxon>Lepidoptera</taxon>
        <taxon>Glossata</taxon>
        <taxon>Ditrysia</taxon>
        <taxon>Papilionoidea</taxon>
        <taxon>Papilionidae</taxon>
        <taxon>Parnassiinae</taxon>
        <taxon>Parnassini</taxon>
        <taxon>Parnassius</taxon>
        <taxon>Parnassius</taxon>
    </lineage>
</organism>
<sequence length="488" mass="55907">MHRIFRFPRNDNLRNLWMSFIVLTNPQLIVLSKEQLLKKSVCEKHFDIFQFGNEGRKLRYSYPSLLTDNEIAYGVPLTATEVEELTNGELSERYYLLRKQYENLSSSYEATKQELHETKRNYQIALDVQSHLNAELESLQSDEEKRRVELNSRISSLQDQISDLREERLETVERHANEVKGLESEIRRLKEEHAIVDSRKSPERDTGELDEIRAALSLATSEASSVKAALEEARSEIVSWRLKVEELVSEVGELRAAAEIRREELQAAGEREALALADLAEARATLHQVDSQDLQPHATKGNSIFAEVEDKRQEMAKNLIQMKQTNSRLRRDLANKQAEVDALLHEKQTIWEQQAGASAHFDKELIESYSERITQLEGMCERQRRELARWFAKLEHAAPAWLPAVLDHLKTECEQLRAEVLSRGAAQLASAAQVRELRRKIALLTANAPKQSPSPVNNADKDESSVKKVVVQTKRPTENDVKKKVSFN</sequence>
<dbReference type="EMBL" id="CAJQZP010001376">
    <property type="protein sequence ID" value="CAG5042691.1"/>
    <property type="molecule type" value="Genomic_DNA"/>
</dbReference>
<dbReference type="AlphaFoldDB" id="A0A8S3XZU8"/>